<dbReference type="AlphaFoldDB" id="A0A974H506"/>
<accession>A0A974H506</accession>
<reference evidence="2" key="1">
    <citation type="journal article" date="2016" name="Nature">
        <title>Genome evolution in the allotetraploid frog Xenopus laevis.</title>
        <authorList>
            <person name="Session A.M."/>
            <person name="Uno Y."/>
            <person name="Kwon T."/>
            <person name="Chapman J.A."/>
            <person name="Toyoda A."/>
            <person name="Takahashi S."/>
            <person name="Fukui A."/>
            <person name="Hikosaka A."/>
            <person name="Suzuki A."/>
            <person name="Kondo M."/>
            <person name="van Heeringen S.J."/>
            <person name="Quigley I."/>
            <person name="Heinz S."/>
            <person name="Ogino H."/>
            <person name="Ochi H."/>
            <person name="Hellsten U."/>
            <person name="Lyons J.B."/>
            <person name="Simakov O."/>
            <person name="Putnam N."/>
            <person name="Stites J."/>
            <person name="Kuroki Y."/>
            <person name="Tanaka T."/>
            <person name="Michiue T."/>
            <person name="Watanabe M."/>
            <person name="Bogdanovic O."/>
            <person name="Lister R."/>
            <person name="Georgiou G."/>
            <person name="Paranjpe S.S."/>
            <person name="van Kruijsbergen I."/>
            <person name="Shu S."/>
            <person name="Carlson J."/>
            <person name="Kinoshita T."/>
            <person name="Ohta Y."/>
            <person name="Mawaribuchi S."/>
            <person name="Jenkins J."/>
            <person name="Grimwood J."/>
            <person name="Schmutz J."/>
            <person name="Mitros T."/>
            <person name="Mozaffari S.V."/>
            <person name="Suzuki Y."/>
            <person name="Haramoto Y."/>
            <person name="Yamamoto T.S."/>
            <person name="Takagi C."/>
            <person name="Heald R."/>
            <person name="Miller K."/>
            <person name="Haudenschild C."/>
            <person name="Kitzman J."/>
            <person name="Nakayama T."/>
            <person name="Izutsu Y."/>
            <person name="Robert J."/>
            <person name="Fortriede J."/>
            <person name="Burns K."/>
            <person name="Lotay V."/>
            <person name="Karimi K."/>
            <person name="Yasuoka Y."/>
            <person name="Dichmann D.S."/>
            <person name="Flajnik M.F."/>
            <person name="Houston D.W."/>
            <person name="Shendure J."/>
            <person name="DuPasquier L."/>
            <person name="Vize P.D."/>
            <person name="Zorn A.M."/>
            <person name="Ito M."/>
            <person name="Marcotte E.M."/>
            <person name="Wallingford J.B."/>
            <person name="Ito Y."/>
            <person name="Asashima M."/>
            <person name="Ueno N."/>
            <person name="Matsuda Y."/>
            <person name="Veenstra G.J."/>
            <person name="Fujiyama A."/>
            <person name="Harland R.M."/>
            <person name="Taira M."/>
            <person name="Rokhsar D.S."/>
        </authorList>
    </citation>
    <scope>NUCLEOTIDE SEQUENCE [LARGE SCALE GENOMIC DNA]</scope>
    <source>
        <strain evidence="2">J</strain>
    </source>
</reference>
<evidence type="ECO:0000313" key="2">
    <source>
        <dbReference type="Proteomes" id="UP000694892"/>
    </source>
</evidence>
<name>A0A974H506_XENLA</name>
<sequence length="67" mass="7476">MHPSLYGSKRVKGPSQCIDCVVDTRDHIADNNMYTHLAFKQQHGLFLHTPLSCSGNQSAPLNFTLFS</sequence>
<dbReference type="EMBL" id="CM004481">
    <property type="protein sequence ID" value="OCT65089.1"/>
    <property type="molecule type" value="Genomic_DNA"/>
</dbReference>
<proteinExistence type="predicted"/>
<gene>
    <name evidence="1" type="ORF">XELAEV_18041331mg</name>
</gene>
<dbReference type="Proteomes" id="UP000694892">
    <property type="component" value="Chromosome 8S"/>
</dbReference>
<evidence type="ECO:0000313" key="1">
    <source>
        <dbReference type="EMBL" id="OCT65089.1"/>
    </source>
</evidence>
<protein>
    <submittedName>
        <fullName evidence="1">Uncharacterized protein</fullName>
    </submittedName>
</protein>
<organism evidence="1 2">
    <name type="scientific">Xenopus laevis</name>
    <name type="common">African clawed frog</name>
    <dbReference type="NCBI Taxonomy" id="8355"/>
    <lineage>
        <taxon>Eukaryota</taxon>
        <taxon>Metazoa</taxon>
        <taxon>Chordata</taxon>
        <taxon>Craniata</taxon>
        <taxon>Vertebrata</taxon>
        <taxon>Euteleostomi</taxon>
        <taxon>Amphibia</taxon>
        <taxon>Batrachia</taxon>
        <taxon>Anura</taxon>
        <taxon>Pipoidea</taxon>
        <taxon>Pipidae</taxon>
        <taxon>Xenopodinae</taxon>
        <taxon>Xenopus</taxon>
        <taxon>Xenopus</taxon>
    </lineage>
</organism>